<evidence type="ECO:0000256" key="1">
    <source>
        <dbReference type="SAM" id="MobiDB-lite"/>
    </source>
</evidence>
<accession>A0A2H2ZMD0</accession>
<organism evidence="3 4">
    <name type="scientific">Trichoderma parareesei</name>
    <name type="common">Filamentous fungus</name>
    <dbReference type="NCBI Taxonomy" id="858221"/>
    <lineage>
        <taxon>Eukaryota</taxon>
        <taxon>Fungi</taxon>
        <taxon>Dikarya</taxon>
        <taxon>Ascomycota</taxon>
        <taxon>Pezizomycotina</taxon>
        <taxon>Sordariomycetes</taxon>
        <taxon>Hypocreomycetidae</taxon>
        <taxon>Hypocreales</taxon>
        <taxon>Hypocreaceae</taxon>
        <taxon>Trichoderma</taxon>
    </lineage>
</organism>
<sequence length="519" mass="58078">MKRSCESSDANCGSSDENHVAKRRQTSDARSDAEVIADTTGNATANTAKNRIATRIIFVNKSATMIAEQVNETADCPSKEERRSAAEAMQRYTDCGIQALHIRSVQDDTAAAAAAAEDDEERSTIEASRDGASIWNAVSTETSALDASNGHPSTLRTSLRSTSPGAAALEADNKENDVPRSHFETFADWEALLSRSRREPFVLPNSGADSECYALPRSIFPKEHKSVPFRDPSWLYEFNRCGTYVSEHPRGLRPEATALYKELLAKEQPLPQTSLFDDDVIGETCERVRFKNETTLFRDITPLLAPSVALLATDHPHLGFLCESTDEVWSTAHPVVHIQPQPTYAVGFSSEAFSEEQFGKATDFFDDLYAAETSPMKVTPDMFFPCFSLEIGPISLGECQNVHSMTIGMRGVVELFRGVKREAELHRQILGWSIAHNHRRAEISVHYPVIYGDVTNFHRKMIHSFDFSDPECDRWAAYRFTRNLYDTWMPAHFANICSAIEQLPNEWPRYVDSIVEFQG</sequence>
<dbReference type="InterPro" id="IPR057684">
    <property type="entry name" value="DUF7924"/>
</dbReference>
<dbReference type="Proteomes" id="UP000219286">
    <property type="component" value="Unassembled WGS sequence"/>
</dbReference>
<evidence type="ECO:0000313" key="3">
    <source>
        <dbReference type="EMBL" id="OTA00504.1"/>
    </source>
</evidence>
<dbReference type="EMBL" id="LFMI01000096">
    <property type="protein sequence ID" value="OTA00504.1"/>
    <property type="molecule type" value="Genomic_DNA"/>
</dbReference>
<gene>
    <name evidence="3" type="ORF">A9Z42_0006470</name>
</gene>
<keyword evidence="4" id="KW-1185">Reference proteome</keyword>
<dbReference type="OrthoDB" id="5132737at2759"/>
<evidence type="ECO:0000313" key="4">
    <source>
        <dbReference type="Proteomes" id="UP000219286"/>
    </source>
</evidence>
<dbReference type="PANTHER" id="PTHR42470:SF2">
    <property type="match status" value="1"/>
</dbReference>
<comment type="caution">
    <text evidence="3">The sequence shown here is derived from an EMBL/GenBank/DDBJ whole genome shotgun (WGS) entry which is preliminary data.</text>
</comment>
<feature type="region of interest" description="Disordered" evidence="1">
    <location>
        <begin position="1"/>
        <end position="34"/>
    </location>
</feature>
<dbReference type="PANTHER" id="PTHR42470">
    <property type="entry name" value="VAST DOMAIN-CONTAINING PROTEIN"/>
    <property type="match status" value="1"/>
</dbReference>
<proteinExistence type="predicted"/>
<dbReference type="AlphaFoldDB" id="A0A2H2ZMD0"/>
<feature type="compositionally biased region" description="Basic and acidic residues" evidence="1">
    <location>
        <begin position="16"/>
        <end position="33"/>
    </location>
</feature>
<dbReference type="Pfam" id="PF25545">
    <property type="entry name" value="DUF7924"/>
    <property type="match status" value="1"/>
</dbReference>
<protein>
    <recommendedName>
        <fullName evidence="2">DUF7924 domain-containing protein</fullName>
    </recommendedName>
</protein>
<reference evidence="3 4" key="1">
    <citation type="journal article" date="2015" name="Genome Announc.">
        <title>Genome sequence and annotation of Trichoderma parareesei, the ancestor of the cellulase producer Trichoderma reesei.</title>
        <authorList>
            <person name="Yang D."/>
            <person name="Pomraning K."/>
            <person name="Kopchinskiy A."/>
            <person name="Karimi Aghcheh R."/>
            <person name="Atanasova L."/>
            <person name="Chenthamara K."/>
            <person name="Baker S.E."/>
            <person name="Zhang R."/>
            <person name="Shen Q."/>
            <person name="Freitag M."/>
            <person name="Kubicek C.P."/>
            <person name="Druzhinina I.S."/>
        </authorList>
    </citation>
    <scope>NUCLEOTIDE SEQUENCE [LARGE SCALE GENOMIC DNA]</scope>
    <source>
        <strain evidence="3 4">CBS 125925</strain>
    </source>
</reference>
<evidence type="ECO:0000259" key="2">
    <source>
        <dbReference type="Pfam" id="PF25545"/>
    </source>
</evidence>
<name>A0A2H2ZMD0_TRIPA</name>
<feature type="domain" description="DUF7924" evidence="2">
    <location>
        <begin position="282"/>
        <end position="500"/>
    </location>
</feature>